<sequence>MESFPHSGLEGDISDWELEEGLPQIGDLFIQKYLQGRAALIEQEKQSRSDAAFRSSLSAMAAEACAIVSRIRTEERRTIWTQEHEDSSAEEEKGGADGFFPGMMFSMARERMETTKLWQIMRKMPKGALLHAHMDAMIDVEWLIDEALRTEGMSMKANQALQSSEARERAVVSFKYAESLPSRAPSIWSQDYQSEQLVSMKDAAESFPEHGRAGFKAWLRERSTITSQDSLEHYLGLHEIWQKFVRCFPILVSLIFYEPIFRASIRHMLKELMADGVRWIDFRLAFHFEYRKAGCEDPEDGYEEMFRVFDEEVEKFQRSDDGNGFWGCRFIWTTLRSFGKKEIVESMKNCISAKQTYPDLIAGFDLVGQEDIGRPLADLTPELFWFRKRCAEEGLEIPFFFHAGECLGDGDETDENLFDAILLGTRRIGHGFSLYKHPLLIEQVKAKSILIESCPISNEVLRLTSSILSHPLPALLARGVPCSLSNDDPAILGHGKNGLTHDFWQAIQGWENLGLEGLGSLAENSVRYAAFAPDQTTKEWVRDIKNGLSGNGIRASRMHEWRTEWNDFCEWIVMEFAADYGSDID</sequence>
<dbReference type="EC" id="3.5.4.4" evidence="4"/>
<dbReference type="InterPro" id="IPR006330">
    <property type="entry name" value="Ado/ade_deaminase"/>
</dbReference>
<dbReference type="AlphaFoldDB" id="A0A1W5D142"/>
<dbReference type="CDD" id="cd01321">
    <property type="entry name" value="ADGF"/>
    <property type="match status" value="1"/>
</dbReference>
<dbReference type="Proteomes" id="UP000192927">
    <property type="component" value="Unassembled WGS sequence"/>
</dbReference>
<name>A0A1W5D142_9LECA</name>
<dbReference type="FunFam" id="3.20.20.140:FF:000017">
    <property type="entry name" value="Adenosine deaminase 2"/>
    <property type="match status" value="1"/>
</dbReference>
<feature type="domain" description="Adenosine deaminase" evidence="10">
    <location>
        <begin position="232"/>
        <end position="539"/>
    </location>
</feature>
<dbReference type="GO" id="GO:0046872">
    <property type="term" value="F:metal ion binding"/>
    <property type="evidence" value="ECO:0007669"/>
    <property type="project" value="UniProtKB-KW"/>
</dbReference>
<keyword evidence="7" id="KW-0732">Signal</keyword>
<dbReference type="SUPFAM" id="SSF51556">
    <property type="entry name" value="Metallo-dependent hydrolases"/>
    <property type="match status" value="1"/>
</dbReference>
<dbReference type="InterPro" id="IPR032466">
    <property type="entry name" value="Metal_Hydrolase"/>
</dbReference>
<evidence type="ECO:0000256" key="2">
    <source>
        <dbReference type="ARBA" id="ARBA00004613"/>
    </source>
</evidence>
<dbReference type="GO" id="GO:0006154">
    <property type="term" value="P:adenosine catabolic process"/>
    <property type="evidence" value="ECO:0007669"/>
    <property type="project" value="TreeGrafter"/>
</dbReference>
<dbReference type="InterPro" id="IPR001365">
    <property type="entry name" value="A_deaminase_dom"/>
</dbReference>
<keyword evidence="8" id="KW-0378">Hydrolase</keyword>
<keyword evidence="6" id="KW-0479">Metal-binding</keyword>
<protein>
    <recommendedName>
        <fullName evidence="4">adenosine deaminase</fullName>
        <ecNumber evidence="4">3.5.4.4</ecNumber>
    </recommendedName>
</protein>
<evidence type="ECO:0000256" key="5">
    <source>
        <dbReference type="ARBA" id="ARBA00022525"/>
    </source>
</evidence>
<evidence type="ECO:0000256" key="1">
    <source>
        <dbReference type="ARBA" id="ARBA00001947"/>
    </source>
</evidence>
<evidence type="ECO:0000256" key="6">
    <source>
        <dbReference type="ARBA" id="ARBA00022723"/>
    </source>
</evidence>
<reference evidence="12" key="1">
    <citation type="submission" date="2017-03" db="EMBL/GenBank/DDBJ databases">
        <authorList>
            <person name="Sharma R."/>
            <person name="Thines M."/>
        </authorList>
    </citation>
    <scope>NUCLEOTIDE SEQUENCE [LARGE SCALE GENOMIC DNA]</scope>
</reference>
<dbReference type="PANTHER" id="PTHR11409">
    <property type="entry name" value="ADENOSINE DEAMINASE"/>
    <property type="match status" value="1"/>
</dbReference>
<dbReference type="PANTHER" id="PTHR11409:SF39">
    <property type="entry name" value="ADENOSINE DEAMINASE 2"/>
    <property type="match status" value="1"/>
</dbReference>
<organism evidence="11 12">
    <name type="scientific">Lasallia pustulata</name>
    <dbReference type="NCBI Taxonomy" id="136370"/>
    <lineage>
        <taxon>Eukaryota</taxon>
        <taxon>Fungi</taxon>
        <taxon>Dikarya</taxon>
        <taxon>Ascomycota</taxon>
        <taxon>Pezizomycotina</taxon>
        <taxon>Lecanoromycetes</taxon>
        <taxon>OSLEUM clade</taxon>
        <taxon>Umbilicariomycetidae</taxon>
        <taxon>Umbilicariales</taxon>
        <taxon>Umbilicariaceae</taxon>
        <taxon>Lasallia</taxon>
    </lineage>
</organism>
<proteinExistence type="inferred from homology"/>
<comment type="catalytic activity">
    <reaction evidence="9">
        <text>adenosine + H2O + H(+) = inosine + NH4(+)</text>
        <dbReference type="Rhea" id="RHEA:24408"/>
        <dbReference type="ChEBI" id="CHEBI:15377"/>
        <dbReference type="ChEBI" id="CHEBI:15378"/>
        <dbReference type="ChEBI" id="CHEBI:16335"/>
        <dbReference type="ChEBI" id="CHEBI:17596"/>
        <dbReference type="ChEBI" id="CHEBI:28938"/>
        <dbReference type="EC" id="3.5.4.4"/>
    </reaction>
</comment>
<evidence type="ECO:0000256" key="9">
    <source>
        <dbReference type="ARBA" id="ARBA00047764"/>
    </source>
</evidence>
<evidence type="ECO:0000256" key="8">
    <source>
        <dbReference type="ARBA" id="ARBA00022801"/>
    </source>
</evidence>
<dbReference type="GO" id="GO:0046103">
    <property type="term" value="P:inosine biosynthetic process"/>
    <property type="evidence" value="ECO:0007669"/>
    <property type="project" value="TreeGrafter"/>
</dbReference>
<keyword evidence="5" id="KW-0964">Secreted</keyword>
<evidence type="ECO:0000256" key="3">
    <source>
        <dbReference type="ARBA" id="ARBA00006083"/>
    </source>
</evidence>
<evidence type="ECO:0000313" key="11">
    <source>
        <dbReference type="EMBL" id="SLM36848.1"/>
    </source>
</evidence>
<dbReference type="Pfam" id="PF00962">
    <property type="entry name" value="A_deaminase"/>
    <property type="match status" value="1"/>
</dbReference>
<keyword evidence="12" id="KW-1185">Reference proteome</keyword>
<evidence type="ECO:0000256" key="7">
    <source>
        <dbReference type="ARBA" id="ARBA00022729"/>
    </source>
</evidence>
<comment type="cofactor">
    <cofactor evidence="1">
        <name>Zn(2+)</name>
        <dbReference type="ChEBI" id="CHEBI:29105"/>
    </cofactor>
</comment>
<dbReference type="EMBL" id="FWEW01001349">
    <property type="protein sequence ID" value="SLM36848.1"/>
    <property type="molecule type" value="Genomic_DNA"/>
</dbReference>
<evidence type="ECO:0000313" key="12">
    <source>
        <dbReference type="Proteomes" id="UP000192927"/>
    </source>
</evidence>
<comment type="subcellular location">
    <subcellularLocation>
        <location evidence="2">Secreted</location>
    </subcellularLocation>
</comment>
<dbReference type="Gene3D" id="3.20.20.140">
    <property type="entry name" value="Metal-dependent hydrolases"/>
    <property type="match status" value="1"/>
</dbReference>
<evidence type="ECO:0000259" key="10">
    <source>
        <dbReference type="Pfam" id="PF00962"/>
    </source>
</evidence>
<dbReference type="GO" id="GO:0004000">
    <property type="term" value="F:adenosine deaminase activity"/>
    <property type="evidence" value="ECO:0007669"/>
    <property type="project" value="TreeGrafter"/>
</dbReference>
<evidence type="ECO:0000256" key="4">
    <source>
        <dbReference type="ARBA" id="ARBA00012784"/>
    </source>
</evidence>
<comment type="similarity">
    <text evidence="3">Belongs to the metallo-dependent hydrolases superfamily. Adenosine and AMP deaminases family. ADGF subfamily.</text>
</comment>
<accession>A0A1W5D142</accession>
<dbReference type="GO" id="GO:0005576">
    <property type="term" value="C:extracellular region"/>
    <property type="evidence" value="ECO:0007669"/>
    <property type="project" value="UniProtKB-SubCell"/>
</dbReference>